<proteinExistence type="predicted"/>
<protein>
    <submittedName>
        <fullName evidence="2">Uncharacterized protein</fullName>
    </submittedName>
</protein>
<comment type="caution">
    <text evidence="2">The sequence shown here is derived from an EMBL/GenBank/DDBJ whole genome shotgun (WGS) entry which is preliminary data.</text>
</comment>
<sequence>MQPCHHRKEFLRFMNQNKAEAYKKKKLKASELRSKTPPLSIAMEVEECEGKAGDIEFNPPLPAEDPPPPPPPAPQEPPPNKRVKELEDGEITDDSQESMDSLTVKKQKIMKELGGESTQKDTKPDANSSDGNRESQEESEDSQPSVISSTQAAQSENSCSGDGISEHKIKTKKHHRSHSKGFNLGTVIPESCTPFTSLPASEKWTVDVSEHIVFDNLPDALGTWDKMKGLMSACWTISCPSWHGSTRQTEERLASDAADKQMCMNIKGLKEQPKLVRLEKDKEELAVAKKIMSTVMKENAEAQEGREEIHRLMFPVLLQTLDTLVSA</sequence>
<evidence type="ECO:0000313" key="3">
    <source>
        <dbReference type="Proteomes" id="UP000770661"/>
    </source>
</evidence>
<feature type="compositionally biased region" description="Polar residues" evidence="1">
    <location>
        <begin position="146"/>
        <end position="160"/>
    </location>
</feature>
<feature type="compositionally biased region" description="Pro residues" evidence="1">
    <location>
        <begin position="59"/>
        <end position="80"/>
    </location>
</feature>
<reference evidence="2" key="1">
    <citation type="submission" date="2020-07" db="EMBL/GenBank/DDBJ databases">
        <title>The High-quality genome of the commercially important snow crab, Chionoecetes opilio.</title>
        <authorList>
            <person name="Jeong J.-H."/>
            <person name="Ryu S."/>
        </authorList>
    </citation>
    <scope>NUCLEOTIDE SEQUENCE</scope>
    <source>
        <strain evidence="2">MADBK_172401_WGS</strain>
        <tissue evidence="2">Digestive gland</tissue>
    </source>
</reference>
<dbReference type="Proteomes" id="UP000770661">
    <property type="component" value="Unassembled WGS sequence"/>
</dbReference>
<feature type="compositionally biased region" description="Basic residues" evidence="1">
    <location>
        <begin position="169"/>
        <end position="179"/>
    </location>
</feature>
<dbReference type="OrthoDB" id="8026949at2759"/>
<dbReference type="AlphaFoldDB" id="A0A8J4Y4J5"/>
<keyword evidence="3" id="KW-1185">Reference proteome</keyword>
<evidence type="ECO:0000313" key="2">
    <source>
        <dbReference type="EMBL" id="KAG0716139.1"/>
    </source>
</evidence>
<accession>A0A8J4Y4J5</accession>
<feature type="compositionally biased region" description="Acidic residues" evidence="1">
    <location>
        <begin position="87"/>
        <end position="97"/>
    </location>
</feature>
<feature type="compositionally biased region" description="Basic and acidic residues" evidence="1">
    <location>
        <begin position="109"/>
        <end position="124"/>
    </location>
</feature>
<feature type="region of interest" description="Disordered" evidence="1">
    <location>
        <begin position="25"/>
        <end position="182"/>
    </location>
</feature>
<organism evidence="2 3">
    <name type="scientific">Chionoecetes opilio</name>
    <name type="common">Atlantic snow crab</name>
    <name type="synonym">Cancer opilio</name>
    <dbReference type="NCBI Taxonomy" id="41210"/>
    <lineage>
        <taxon>Eukaryota</taxon>
        <taxon>Metazoa</taxon>
        <taxon>Ecdysozoa</taxon>
        <taxon>Arthropoda</taxon>
        <taxon>Crustacea</taxon>
        <taxon>Multicrustacea</taxon>
        <taxon>Malacostraca</taxon>
        <taxon>Eumalacostraca</taxon>
        <taxon>Eucarida</taxon>
        <taxon>Decapoda</taxon>
        <taxon>Pleocyemata</taxon>
        <taxon>Brachyura</taxon>
        <taxon>Eubrachyura</taxon>
        <taxon>Majoidea</taxon>
        <taxon>Majidae</taxon>
        <taxon>Chionoecetes</taxon>
    </lineage>
</organism>
<dbReference type="EMBL" id="JACEEZ010019081">
    <property type="protein sequence ID" value="KAG0716139.1"/>
    <property type="molecule type" value="Genomic_DNA"/>
</dbReference>
<name>A0A8J4Y4J5_CHIOP</name>
<evidence type="ECO:0000256" key="1">
    <source>
        <dbReference type="SAM" id="MobiDB-lite"/>
    </source>
</evidence>
<gene>
    <name evidence="2" type="ORF">GWK47_010339</name>
</gene>